<dbReference type="Proteomes" id="UP000409037">
    <property type="component" value="Unassembled WGS sequence"/>
</dbReference>
<proteinExistence type="predicted"/>
<dbReference type="SUPFAM" id="SSF48452">
    <property type="entry name" value="TPR-like"/>
    <property type="match status" value="1"/>
</dbReference>
<name>A0A5E7FNC4_PSEFL</name>
<dbReference type="InterPro" id="IPR011990">
    <property type="entry name" value="TPR-like_helical_dom_sf"/>
</dbReference>
<evidence type="ECO:0000313" key="2">
    <source>
        <dbReference type="Proteomes" id="UP000409037"/>
    </source>
</evidence>
<gene>
    <name evidence="1" type="ORF">PS833_05799</name>
</gene>
<reference evidence="1 2" key="1">
    <citation type="submission" date="2019-09" db="EMBL/GenBank/DDBJ databases">
        <authorList>
            <person name="Chandra G."/>
            <person name="Truman W A."/>
        </authorList>
    </citation>
    <scope>NUCLEOTIDE SEQUENCE [LARGE SCALE GENOMIC DNA]</scope>
    <source>
        <strain evidence="1">PS833</strain>
    </source>
</reference>
<evidence type="ECO:0008006" key="3">
    <source>
        <dbReference type="Google" id="ProtNLM"/>
    </source>
</evidence>
<organism evidence="1 2">
    <name type="scientific">Pseudomonas fluorescens</name>
    <dbReference type="NCBI Taxonomy" id="294"/>
    <lineage>
        <taxon>Bacteria</taxon>
        <taxon>Pseudomonadati</taxon>
        <taxon>Pseudomonadota</taxon>
        <taxon>Gammaproteobacteria</taxon>
        <taxon>Pseudomonadales</taxon>
        <taxon>Pseudomonadaceae</taxon>
        <taxon>Pseudomonas</taxon>
    </lineage>
</organism>
<dbReference type="RefSeq" id="WP_224794145.1">
    <property type="nucleotide sequence ID" value="NZ_CABVHU010000021.1"/>
</dbReference>
<evidence type="ECO:0000313" key="1">
    <source>
        <dbReference type="EMBL" id="VVO40725.1"/>
    </source>
</evidence>
<dbReference type="EMBL" id="CABVHU010000021">
    <property type="protein sequence ID" value="VVO40725.1"/>
    <property type="molecule type" value="Genomic_DNA"/>
</dbReference>
<accession>A0A5E7FNC4</accession>
<dbReference type="AlphaFoldDB" id="A0A5E7FNC4"/>
<dbReference type="Gene3D" id="1.25.40.10">
    <property type="entry name" value="Tetratricopeptide repeat domain"/>
    <property type="match status" value="1"/>
</dbReference>
<sequence length="90" mass="9927">MDLVDEGGAAVPGRTRERVPLDWAKTQMGLGIALATLGKREAKTTRLEQAVAAYQEALKEYTRERVPQDWAKTQNNMGNALTAWLPRSTG</sequence>
<protein>
    <recommendedName>
        <fullName evidence="3">Tetratricopeptide repeat protein</fullName>
    </recommendedName>
</protein>